<evidence type="ECO:0000259" key="2">
    <source>
        <dbReference type="Pfam" id="PF00174"/>
    </source>
</evidence>
<dbReference type="GO" id="GO:0043546">
    <property type="term" value="F:molybdopterin cofactor binding"/>
    <property type="evidence" value="ECO:0007669"/>
    <property type="project" value="TreeGrafter"/>
</dbReference>
<dbReference type="SUPFAM" id="SSF56524">
    <property type="entry name" value="Oxidoreductase molybdopterin-binding domain"/>
    <property type="match status" value="1"/>
</dbReference>
<protein>
    <submittedName>
        <fullName evidence="3">Molybdopterin-dependent oxidoreductase</fullName>
    </submittedName>
</protein>
<dbReference type="Gene3D" id="3.90.420.10">
    <property type="entry name" value="Oxidoreductase, molybdopterin-binding domain"/>
    <property type="match status" value="1"/>
</dbReference>
<evidence type="ECO:0000313" key="4">
    <source>
        <dbReference type="Proteomes" id="UP000478463"/>
    </source>
</evidence>
<dbReference type="EMBL" id="CP063310">
    <property type="protein sequence ID" value="QOS67630.1"/>
    <property type="molecule type" value="Genomic_DNA"/>
</dbReference>
<keyword evidence="1" id="KW-0732">Signal</keyword>
<dbReference type="Gene3D" id="2.60.40.650">
    <property type="match status" value="1"/>
</dbReference>
<accession>A0A6L7INE2</accession>
<dbReference type="GO" id="GO:0020037">
    <property type="term" value="F:heme binding"/>
    <property type="evidence" value="ECO:0007669"/>
    <property type="project" value="TreeGrafter"/>
</dbReference>
<dbReference type="KEGG" id="egd:GS424_014115"/>
<organism evidence="3 4">
    <name type="scientific">Eggerthella guodeyinii</name>
    <dbReference type="NCBI Taxonomy" id="2690837"/>
    <lineage>
        <taxon>Bacteria</taxon>
        <taxon>Bacillati</taxon>
        <taxon>Actinomycetota</taxon>
        <taxon>Coriobacteriia</taxon>
        <taxon>Eggerthellales</taxon>
        <taxon>Eggerthellaceae</taxon>
        <taxon>Eggerthella</taxon>
    </lineage>
</organism>
<gene>
    <name evidence="3" type="ORF">GS424_014115</name>
</gene>
<evidence type="ECO:0000256" key="1">
    <source>
        <dbReference type="SAM" id="SignalP"/>
    </source>
</evidence>
<dbReference type="GO" id="GO:0006790">
    <property type="term" value="P:sulfur compound metabolic process"/>
    <property type="evidence" value="ECO:0007669"/>
    <property type="project" value="TreeGrafter"/>
</dbReference>
<feature type="signal peptide" evidence="1">
    <location>
        <begin position="1"/>
        <end position="23"/>
    </location>
</feature>
<proteinExistence type="predicted"/>
<name>A0A6L7INE2_9ACTN</name>
<evidence type="ECO:0000313" key="3">
    <source>
        <dbReference type="EMBL" id="QOS67630.1"/>
    </source>
</evidence>
<dbReference type="Proteomes" id="UP000478463">
    <property type="component" value="Chromosome"/>
</dbReference>
<dbReference type="AlphaFoldDB" id="A0A6L7INE2"/>
<dbReference type="Pfam" id="PF00174">
    <property type="entry name" value="Oxidored_molyb"/>
    <property type="match status" value="1"/>
</dbReference>
<dbReference type="InterPro" id="IPR000572">
    <property type="entry name" value="OxRdtase_Mopterin-bd_dom"/>
</dbReference>
<dbReference type="RefSeq" id="WP_160941125.1">
    <property type="nucleotide sequence ID" value="NZ_CP063310.1"/>
</dbReference>
<dbReference type="GO" id="GO:0008482">
    <property type="term" value="F:sulfite oxidase activity"/>
    <property type="evidence" value="ECO:0007669"/>
    <property type="project" value="TreeGrafter"/>
</dbReference>
<dbReference type="PANTHER" id="PTHR19372:SF7">
    <property type="entry name" value="SULFITE OXIDASE, MITOCHONDRIAL"/>
    <property type="match status" value="1"/>
</dbReference>
<dbReference type="PANTHER" id="PTHR19372">
    <property type="entry name" value="SULFITE REDUCTASE"/>
    <property type="match status" value="1"/>
</dbReference>
<dbReference type="SUPFAM" id="SSF81296">
    <property type="entry name" value="E set domains"/>
    <property type="match status" value="1"/>
</dbReference>
<feature type="domain" description="Oxidoreductase molybdopterin-binding" evidence="2">
    <location>
        <begin position="115"/>
        <end position="248"/>
    </location>
</feature>
<feature type="chain" id="PRO_5038721792" evidence="1">
    <location>
        <begin position="24"/>
        <end position="358"/>
    </location>
</feature>
<reference evidence="3 4" key="1">
    <citation type="submission" date="2020-10" db="EMBL/GenBank/DDBJ databases">
        <title>Eggerthella sp. nov., isolated from human feces.</title>
        <authorList>
            <person name="Yajun G."/>
        </authorList>
    </citation>
    <scope>NUCLEOTIDE SEQUENCE [LARGE SCALE GENOMIC DNA]</scope>
    <source>
        <strain evidence="3 4">HF-1101</strain>
    </source>
</reference>
<dbReference type="InterPro" id="IPR036374">
    <property type="entry name" value="OxRdtase_Mopterin-bd_sf"/>
</dbReference>
<sequence length="358" mass="37881">MKTSQKVLSSVAGSMLLVSGAGAALANLQPNVAQADESAEPAGAVHEAGDYTIRSAWLDAAESDYVRVANVEGSFAFNQLGTTPNDELFNVFGTAVLSMCSKPAPELVDAGEGTANFYVNVSGNMRQSLSLDVSELDGEQGVLMGCSCMTGSPLGQAYVVGVPLASVVEMADLEDGVNTITAYGADGFGQPLPLRYALEKNALLVYQVNGQELRSEAGSSLQLWMPETVANYFTRNIVEIQLTREDSEPEVQQVDPCYRNKINIANDADGCRFAAGDQITFEGVADDLGSPIEAVEFSFDGGSTWTSCATDGATADKWVNWSFTTSFEDAGDYRMIARAKTADGAVSPLTASLDFSVQ</sequence>
<dbReference type="InterPro" id="IPR014756">
    <property type="entry name" value="Ig_E-set"/>
</dbReference>